<feature type="region of interest" description="Disordered" evidence="6">
    <location>
        <begin position="131"/>
        <end position="171"/>
    </location>
</feature>
<protein>
    <recommendedName>
        <fullName evidence="7">Pru domain-containing protein</fullName>
    </recommendedName>
</protein>
<feature type="compositionally biased region" description="Basic residues" evidence="6">
    <location>
        <begin position="444"/>
        <end position="458"/>
    </location>
</feature>
<dbReference type="InterPro" id="IPR038633">
    <property type="entry name" value="Rpn13/ADRM1_Pru_sf"/>
</dbReference>
<dbReference type="PROSITE" id="PS51917">
    <property type="entry name" value="PRU"/>
    <property type="match status" value="1"/>
</dbReference>
<comment type="subcellular location">
    <subcellularLocation>
        <location evidence="2">Cytoplasm</location>
    </subcellularLocation>
    <subcellularLocation>
        <location evidence="1">Nucleus</location>
    </subcellularLocation>
</comment>
<evidence type="ECO:0000313" key="9">
    <source>
        <dbReference type="Proteomes" id="UP001281761"/>
    </source>
</evidence>
<comment type="caution">
    <text evidence="8">The sequence shown here is derived from an EMBL/GenBank/DDBJ whole genome shotgun (WGS) entry which is preliminary data.</text>
</comment>
<dbReference type="InterPro" id="IPR044868">
    <property type="entry name" value="Rpn13/ADRM1_Pru"/>
</dbReference>
<accession>A0ABQ9XGA7</accession>
<dbReference type="PANTHER" id="PTHR12225:SF0">
    <property type="entry name" value="PROTEASOMAL UBIQUITIN RECEPTOR ADRM1"/>
    <property type="match status" value="1"/>
</dbReference>
<evidence type="ECO:0000256" key="3">
    <source>
        <dbReference type="ARBA" id="ARBA00022490"/>
    </source>
</evidence>
<proteinExistence type="predicted"/>
<organism evidence="8 9">
    <name type="scientific">Blattamonas nauphoetae</name>
    <dbReference type="NCBI Taxonomy" id="2049346"/>
    <lineage>
        <taxon>Eukaryota</taxon>
        <taxon>Metamonada</taxon>
        <taxon>Preaxostyla</taxon>
        <taxon>Oxymonadida</taxon>
        <taxon>Blattamonas</taxon>
    </lineage>
</organism>
<sequence>MTTLQSPAPLKPKPDTILLSIQTGLMEREEGALVPEKSLRKGTMEICTDGVSLKLLWKVRPSNEIIKRLELKQETTKVRPISQSESTFVFQIKTEDEGIFFWIQEPNTTKHKFDLLMKQIEKILSMNSHHLKRSQRKGSTHPDHTVGRNHFRSRSDPLVASDTNELTDESSFDDDDLNDLINSEIPLEFILGQLADGDELDFSGLLSDSFSDSEDTMEDEFFDSPVAITLKLIHDLPLPTGTMFNRVNEPSYLISPGVLQNLRQRSEKRLNHSQSATDSDAFTLESALDLVPPIQVIFRPSNLSSILSDHQFVNTLLPLLPPSYQSSSGLLSVLNSQSFHKQLEYTTTLTAHLHPNILLGLLNIENIPSQTENSEDSDPTNKHSLFPKQEAQLLRDSALYPTDFFDKLNELNLHRGAIAEEEVHEIEEKVDDESDVSDEEVVVGKKRRLKEPRRKNRSRRLETNEEQFDVTRPETRRKKRK</sequence>
<keyword evidence="4" id="KW-0647">Proteasome</keyword>
<dbReference type="Pfam" id="PF04683">
    <property type="entry name" value="Rpn13_ADRM1_Pru"/>
    <property type="match status" value="1"/>
</dbReference>
<gene>
    <name evidence="8" type="ORF">BLNAU_15782</name>
</gene>
<evidence type="ECO:0000313" key="8">
    <source>
        <dbReference type="EMBL" id="KAK2949301.1"/>
    </source>
</evidence>
<dbReference type="Proteomes" id="UP001281761">
    <property type="component" value="Unassembled WGS sequence"/>
</dbReference>
<reference evidence="8 9" key="1">
    <citation type="journal article" date="2022" name="bioRxiv">
        <title>Genomics of Preaxostyla Flagellates Illuminates Evolutionary Transitions and the Path Towards Mitochondrial Loss.</title>
        <authorList>
            <person name="Novak L.V.F."/>
            <person name="Treitli S.C."/>
            <person name="Pyrih J."/>
            <person name="Halakuc P."/>
            <person name="Pipaliya S.V."/>
            <person name="Vacek V."/>
            <person name="Brzon O."/>
            <person name="Soukal P."/>
            <person name="Eme L."/>
            <person name="Dacks J.B."/>
            <person name="Karnkowska A."/>
            <person name="Elias M."/>
            <person name="Hampl V."/>
        </authorList>
    </citation>
    <scope>NUCLEOTIDE SEQUENCE [LARGE SCALE GENOMIC DNA]</scope>
    <source>
        <strain evidence="8">NAU3</strain>
        <tissue evidence="8">Gut</tissue>
    </source>
</reference>
<dbReference type="EMBL" id="JARBJD010000159">
    <property type="protein sequence ID" value="KAK2949301.1"/>
    <property type="molecule type" value="Genomic_DNA"/>
</dbReference>
<feature type="compositionally biased region" description="Basic and acidic residues" evidence="6">
    <location>
        <begin position="459"/>
        <end position="474"/>
    </location>
</feature>
<keyword evidence="3" id="KW-0963">Cytoplasm</keyword>
<feature type="region of interest" description="Disordered" evidence="6">
    <location>
        <begin position="425"/>
        <end position="481"/>
    </location>
</feature>
<dbReference type="InterPro" id="IPR006773">
    <property type="entry name" value="Rpn13/ADRM1"/>
</dbReference>
<dbReference type="Gene3D" id="2.30.29.70">
    <property type="entry name" value="Proteasomal ubiquitin receptor Rpn13/ADRM1"/>
    <property type="match status" value="1"/>
</dbReference>
<evidence type="ECO:0000259" key="7">
    <source>
        <dbReference type="PROSITE" id="PS51917"/>
    </source>
</evidence>
<keyword evidence="5" id="KW-0539">Nucleus</keyword>
<evidence type="ECO:0000256" key="2">
    <source>
        <dbReference type="ARBA" id="ARBA00004496"/>
    </source>
</evidence>
<dbReference type="PANTHER" id="PTHR12225">
    <property type="entry name" value="ADHESION REGULATING MOLECULE 1 110 KDA CELL MEMBRANE GLYCOPROTEIN"/>
    <property type="match status" value="1"/>
</dbReference>
<keyword evidence="9" id="KW-1185">Reference proteome</keyword>
<evidence type="ECO:0000256" key="5">
    <source>
        <dbReference type="ARBA" id="ARBA00023242"/>
    </source>
</evidence>
<name>A0ABQ9XGA7_9EUKA</name>
<feature type="domain" description="Pru" evidence="7">
    <location>
        <begin position="13"/>
        <end position="127"/>
    </location>
</feature>
<evidence type="ECO:0000256" key="1">
    <source>
        <dbReference type="ARBA" id="ARBA00004123"/>
    </source>
</evidence>
<feature type="compositionally biased region" description="Acidic residues" evidence="6">
    <location>
        <begin position="425"/>
        <end position="441"/>
    </location>
</feature>
<evidence type="ECO:0000256" key="4">
    <source>
        <dbReference type="ARBA" id="ARBA00022942"/>
    </source>
</evidence>
<evidence type="ECO:0000256" key="6">
    <source>
        <dbReference type="SAM" id="MobiDB-lite"/>
    </source>
</evidence>